<accession>A0A1M5B7N2</accession>
<organism evidence="1 2">
    <name type="scientific">Desulfofundulus australicus DSM 11792</name>
    <dbReference type="NCBI Taxonomy" id="1121425"/>
    <lineage>
        <taxon>Bacteria</taxon>
        <taxon>Bacillati</taxon>
        <taxon>Bacillota</taxon>
        <taxon>Clostridia</taxon>
        <taxon>Eubacteriales</taxon>
        <taxon>Peptococcaceae</taxon>
        <taxon>Desulfofundulus</taxon>
    </lineage>
</organism>
<protein>
    <submittedName>
        <fullName evidence="1">Uncharacterized protein</fullName>
    </submittedName>
</protein>
<evidence type="ECO:0000313" key="1">
    <source>
        <dbReference type="EMBL" id="SHF38458.1"/>
    </source>
</evidence>
<dbReference type="Proteomes" id="UP000184196">
    <property type="component" value="Unassembled WGS sequence"/>
</dbReference>
<sequence>MSARQTTRDEALQALMKEILLAMREKLLQPLTQEMNRLARNVSEMQEQQAAFYREIKEQLGQLETRVTEAPLVTLTALRDAIHQAKEG</sequence>
<evidence type="ECO:0000313" key="2">
    <source>
        <dbReference type="Proteomes" id="UP000184196"/>
    </source>
</evidence>
<dbReference type="RefSeq" id="WP_073166005.1">
    <property type="nucleotide sequence ID" value="NZ_FQUW01000026.1"/>
</dbReference>
<dbReference type="AlphaFoldDB" id="A0A1M5B7N2"/>
<dbReference type="OrthoDB" id="1808409at2"/>
<proteinExistence type="predicted"/>
<gene>
    <name evidence="1" type="ORF">SAMN02745218_02113</name>
</gene>
<keyword evidence="2" id="KW-1185">Reference proteome</keyword>
<name>A0A1M5B7N2_9FIRM</name>
<reference evidence="2" key="1">
    <citation type="submission" date="2016-11" db="EMBL/GenBank/DDBJ databases">
        <authorList>
            <person name="Varghese N."/>
            <person name="Submissions S."/>
        </authorList>
    </citation>
    <scope>NUCLEOTIDE SEQUENCE [LARGE SCALE GENOMIC DNA]</scope>
    <source>
        <strain evidence="2">DSM 11792</strain>
    </source>
</reference>
<dbReference type="EMBL" id="FQUW01000026">
    <property type="protein sequence ID" value="SHF38458.1"/>
    <property type="molecule type" value="Genomic_DNA"/>
</dbReference>